<gene>
    <name evidence="10" type="ORF">O7A60_09480</name>
</gene>
<feature type="domain" description="Flagellar hook protein FlgE/F/G-like D1" evidence="9">
    <location>
        <begin position="84"/>
        <end position="135"/>
    </location>
</feature>
<comment type="caution">
    <text evidence="10">The sequence shown here is derived from an EMBL/GenBank/DDBJ whole genome shotgun (WGS) entry which is preliminary data.</text>
</comment>
<dbReference type="RefSeq" id="WP_337106005.1">
    <property type="nucleotide sequence ID" value="NZ_JAPYKS010000005.1"/>
</dbReference>
<sequence length="419" mass="42991">MSLYGMMRTGVSGMNAQANRLSTTADNIANSDTTGYKRSSAEFSTLIMPSTGGAYNSGGVTTTIRQAVSDPGVLQYTTSVSDLAVSGDGFFVVQDPSGTPFLTRAGAFVPDAQGRLVNAAGFQLMAYSYANGTPAATVNGFEGLEPVVISDQGLTATPSTQGNFSGNLPAGATPVAAGNLPTTNTAGAQYTSKSSMVAYDNLGNKKLLDVYFTNTGAGTWQVAVFDQSKATAGTGFPYAGGGALGSANLTFDTTTGKLTGTPTNVSFTVPGGASLNLDLSKLTQLGTGFTVSDAQVNGNAPSTIDKVQISKDGTIYAQYKDGTSKPLYKIPLADVQSPDQLKALPGNVYAQGTDSGAVRVGFANEGKAGSIISGALENSNVDIAEELTDMIAAQRSYTANSKVFQTGSDLMDVLVNLKR</sequence>
<dbReference type="PROSITE" id="PS00588">
    <property type="entry name" value="FLAGELLA_BB_ROD"/>
    <property type="match status" value="1"/>
</dbReference>
<feature type="domain" description="Flagellar hook protein FlgE D2" evidence="8">
    <location>
        <begin position="177"/>
        <end position="298"/>
    </location>
</feature>
<dbReference type="Gene3D" id="2.60.98.20">
    <property type="entry name" value="Flagellar hook protein FlgE"/>
    <property type="match status" value="1"/>
</dbReference>
<comment type="similarity">
    <text evidence="2 5">Belongs to the flagella basal body rod proteins family.</text>
</comment>
<dbReference type="InterPro" id="IPR019776">
    <property type="entry name" value="Flagellar_basal_body_rod_CS"/>
</dbReference>
<organism evidence="10 11">
    <name type="scientific">Mesorhizobium salmacidum</name>
    <dbReference type="NCBI Taxonomy" id="3015171"/>
    <lineage>
        <taxon>Bacteria</taxon>
        <taxon>Pseudomonadati</taxon>
        <taxon>Pseudomonadota</taxon>
        <taxon>Alphaproteobacteria</taxon>
        <taxon>Hyphomicrobiales</taxon>
        <taxon>Phyllobacteriaceae</taxon>
        <taxon>Mesorhizobium</taxon>
    </lineage>
</organism>
<dbReference type="InterPro" id="IPR010930">
    <property type="entry name" value="Flg_bb/hook_C_dom"/>
</dbReference>
<dbReference type="InterPro" id="IPR053967">
    <property type="entry name" value="LlgE_F_G-like_D1"/>
</dbReference>
<keyword evidence="4 5" id="KW-0975">Bacterial flagellum</keyword>
<keyword evidence="10" id="KW-0966">Cell projection</keyword>
<evidence type="ECO:0000256" key="3">
    <source>
        <dbReference type="ARBA" id="ARBA00019015"/>
    </source>
</evidence>
<dbReference type="InterPro" id="IPR011491">
    <property type="entry name" value="FlgE_D2"/>
</dbReference>
<dbReference type="PANTHER" id="PTHR30435">
    <property type="entry name" value="FLAGELLAR PROTEIN"/>
    <property type="match status" value="1"/>
</dbReference>
<keyword evidence="11" id="KW-1185">Reference proteome</keyword>
<comment type="subcellular location">
    <subcellularLocation>
        <location evidence="1 5">Bacterial flagellum basal body</location>
    </subcellularLocation>
</comment>
<accession>A0ABU8KVP3</accession>
<dbReference type="EMBL" id="JAPYKS010000005">
    <property type="protein sequence ID" value="MEI9408999.1"/>
    <property type="molecule type" value="Genomic_DNA"/>
</dbReference>
<dbReference type="Proteomes" id="UP001387293">
    <property type="component" value="Unassembled WGS sequence"/>
</dbReference>
<dbReference type="InterPro" id="IPR037058">
    <property type="entry name" value="Falgellar_hook_FlgE_sf"/>
</dbReference>
<name>A0ABU8KVP3_9HYPH</name>
<dbReference type="Pfam" id="PF07559">
    <property type="entry name" value="FlgE_D2"/>
    <property type="match status" value="1"/>
</dbReference>
<dbReference type="InterPro" id="IPR037925">
    <property type="entry name" value="FlgE/F/G-like"/>
</dbReference>
<keyword evidence="10" id="KW-0282">Flagellum</keyword>
<dbReference type="SUPFAM" id="SSF117143">
    <property type="entry name" value="Flagellar hook protein flgE"/>
    <property type="match status" value="1"/>
</dbReference>
<evidence type="ECO:0000256" key="4">
    <source>
        <dbReference type="ARBA" id="ARBA00023143"/>
    </source>
</evidence>
<dbReference type="Pfam" id="PF06429">
    <property type="entry name" value="Flg_bbr_C"/>
    <property type="match status" value="1"/>
</dbReference>
<keyword evidence="10" id="KW-0969">Cilium</keyword>
<evidence type="ECO:0000259" key="7">
    <source>
        <dbReference type="Pfam" id="PF06429"/>
    </source>
</evidence>
<feature type="domain" description="Flagellar basal body rod protein N-terminal" evidence="6">
    <location>
        <begin position="7"/>
        <end position="37"/>
    </location>
</feature>
<evidence type="ECO:0000259" key="6">
    <source>
        <dbReference type="Pfam" id="PF00460"/>
    </source>
</evidence>
<feature type="domain" description="Flagellar basal-body/hook protein C-terminal" evidence="7">
    <location>
        <begin position="373"/>
        <end position="417"/>
    </location>
</feature>
<proteinExistence type="inferred from homology"/>
<evidence type="ECO:0000259" key="8">
    <source>
        <dbReference type="Pfam" id="PF07559"/>
    </source>
</evidence>
<dbReference type="Pfam" id="PF00460">
    <property type="entry name" value="Flg_bb_rod"/>
    <property type="match status" value="1"/>
</dbReference>
<reference evidence="10 11" key="1">
    <citation type="submission" date="2022-12" db="EMBL/GenBank/DDBJ databases">
        <authorList>
            <person name="Muema E."/>
        </authorList>
    </citation>
    <scope>NUCLEOTIDE SEQUENCE [LARGE SCALE GENOMIC DNA]</scope>
    <source>
        <strain evidence="11">1326</strain>
    </source>
</reference>
<dbReference type="NCBIfam" id="TIGR03506">
    <property type="entry name" value="FlgEFG_subfam"/>
    <property type="match status" value="1"/>
</dbReference>
<evidence type="ECO:0000256" key="1">
    <source>
        <dbReference type="ARBA" id="ARBA00004117"/>
    </source>
</evidence>
<dbReference type="Pfam" id="PF22692">
    <property type="entry name" value="LlgE_F_G_D1"/>
    <property type="match status" value="1"/>
</dbReference>
<evidence type="ECO:0000313" key="11">
    <source>
        <dbReference type="Proteomes" id="UP001387293"/>
    </source>
</evidence>
<dbReference type="PANTHER" id="PTHR30435:SF19">
    <property type="entry name" value="FLAGELLAR BASAL-BODY ROD PROTEIN FLGG"/>
    <property type="match status" value="1"/>
</dbReference>
<evidence type="ECO:0000256" key="5">
    <source>
        <dbReference type="RuleBase" id="RU362116"/>
    </source>
</evidence>
<dbReference type="InterPro" id="IPR001444">
    <property type="entry name" value="Flag_bb_rod_N"/>
</dbReference>
<dbReference type="InterPro" id="IPR020013">
    <property type="entry name" value="Flagellar_FlgE/F/G"/>
</dbReference>
<evidence type="ECO:0000259" key="9">
    <source>
        <dbReference type="Pfam" id="PF22692"/>
    </source>
</evidence>
<evidence type="ECO:0000256" key="2">
    <source>
        <dbReference type="ARBA" id="ARBA00009677"/>
    </source>
</evidence>
<protein>
    <recommendedName>
        <fullName evidence="3">Flagellar hook protein FlgE</fullName>
    </recommendedName>
</protein>
<evidence type="ECO:0000313" key="10">
    <source>
        <dbReference type="EMBL" id="MEI9408999.1"/>
    </source>
</evidence>